<sequence>MMLDDKKELVNEVYLSARDVFAALNDKLGDQLFFFGDKPTTLDAVAYAHLSLHALPLLTNPKLNAILTFNFPKLSTYILRMKNTMILYPAAVKGPTPPPLHIVSILTNPRVGLISLFEAAWTKLQAVVKSDTAANSESGDPEMNARIRRKQEARVESFYKWASVIGAVGFFVGFVISQGIVKIVAVEEEEGNEDNGSVYKNGNDDFAGGETVIVDENGNVHTTDNE</sequence>
<name>A0AAD5T444_9FUNG</name>
<organism evidence="4 5">
    <name type="scientific">Physocladia obscura</name>
    <dbReference type="NCBI Taxonomy" id="109957"/>
    <lineage>
        <taxon>Eukaryota</taxon>
        <taxon>Fungi</taxon>
        <taxon>Fungi incertae sedis</taxon>
        <taxon>Chytridiomycota</taxon>
        <taxon>Chytridiomycota incertae sedis</taxon>
        <taxon>Chytridiomycetes</taxon>
        <taxon>Chytridiales</taxon>
        <taxon>Chytriomycetaceae</taxon>
        <taxon>Physocladia</taxon>
    </lineage>
</organism>
<feature type="transmembrane region" description="Helical" evidence="2">
    <location>
        <begin position="158"/>
        <end position="176"/>
    </location>
</feature>
<dbReference type="InterPro" id="IPR036282">
    <property type="entry name" value="Glutathione-S-Trfase_C_sf"/>
</dbReference>
<feature type="region of interest" description="Disordered" evidence="1">
    <location>
        <begin position="192"/>
        <end position="226"/>
    </location>
</feature>
<dbReference type="InterPro" id="IPR033468">
    <property type="entry name" value="Metaxin_GST"/>
</dbReference>
<dbReference type="AlphaFoldDB" id="A0AAD5T444"/>
<feature type="domain" description="Metaxin glutathione S-transferase" evidence="3">
    <location>
        <begin position="17"/>
        <end position="81"/>
    </location>
</feature>
<evidence type="ECO:0000256" key="2">
    <source>
        <dbReference type="SAM" id="Phobius"/>
    </source>
</evidence>
<gene>
    <name evidence="4" type="ORF">HK100_008395</name>
</gene>
<dbReference type="SUPFAM" id="SSF47616">
    <property type="entry name" value="GST C-terminal domain-like"/>
    <property type="match status" value="1"/>
</dbReference>
<reference evidence="4" key="1">
    <citation type="submission" date="2020-05" db="EMBL/GenBank/DDBJ databases">
        <title>Phylogenomic resolution of chytrid fungi.</title>
        <authorList>
            <person name="Stajich J.E."/>
            <person name="Amses K."/>
            <person name="Simmons R."/>
            <person name="Seto K."/>
            <person name="Myers J."/>
            <person name="Bonds A."/>
            <person name="Quandt C.A."/>
            <person name="Barry K."/>
            <person name="Liu P."/>
            <person name="Grigoriev I."/>
            <person name="Longcore J.E."/>
            <person name="James T.Y."/>
        </authorList>
    </citation>
    <scope>NUCLEOTIDE SEQUENCE</scope>
    <source>
        <strain evidence="4">JEL0513</strain>
    </source>
</reference>
<evidence type="ECO:0000313" key="5">
    <source>
        <dbReference type="Proteomes" id="UP001211907"/>
    </source>
</evidence>
<evidence type="ECO:0000256" key="1">
    <source>
        <dbReference type="SAM" id="MobiDB-lite"/>
    </source>
</evidence>
<proteinExistence type="predicted"/>
<keyword evidence="2" id="KW-0472">Membrane</keyword>
<evidence type="ECO:0000313" key="4">
    <source>
        <dbReference type="EMBL" id="KAJ3129808.1"/>
    </source>
</evidence>
<keyword evidence="2" id="KW-1133">Transmembrane helix</keyword>
<dbReference type="CDD" id="cd03193">
    <property type="entry name" value="GST_C_Metaxin"/>
    <property type="match status" value="1"/>
</dbReference>
<evidence type="ECO:0000259" key="3">
    <source>
        <dbReference type="Pfam" id="PF17171"/>
    </source>
</evidence>
<dbReference type="InterPro" id="IPR050931">
    <property type="entry name" value="Mito_Protein_Transport_Metaxin"/>
</dbReference>
<dbReference type="GO" id="GO:0001401">
    <property type="term" value="C:SAM complex"/>
    <property type="evidence" value="ECO:0007669"/>
    <property type="project" value="TreeGrafter"/>
</dbReference>
<dbReference type="Gene3D" id="1.20.1050.10">
    <property type="match status" value="1"/>
</dbReference>
<dbReference type="EMBL" id="JADGJH010000408">
    <property type="protein sequence ID" value="KAJ3129808.1"/>
    <property type="molecule type" value="Genomic_DNA"/>
</dbReference>
<accession>A0AAD5T444</accession>
<dbReference type="Proteomes" id="UP001211907">
    <property type="component" value="Unassembled WGS sequence"/>
</dbReference>
<keyword evidence="2" id="KW-0812">Transmembrane</keyword>
<dbReference type="PANTHER" id="PTHR12289:SF41">
    <property type="entry name" value="FAILED AXON CONNECTIONS-RELATED"/>
    <property type="match status" value="1"/>
</dbReference>
<dbReference type="PANTHER" id="PTHR12289">
    <property type="entry name" value="METAXIN RELATED"/>
    <property type="match status" value="1"/>
</dbReference>
<dbReference type="GO" id="GO:0007005">
    <property type="term" value="P:mitochondrion organization"/>
    <property type="evidence" value="ECO:0007669"/>
    <property type="project" value="TreeGrafter"/>
</dbReference>
<dbReference type="Pfam" id="PF17171">
    <property type="entry name" value="GST_C_6"/>
    <property type="match status" value="1"/>
</dbReference>
<protein>
    <recommendedName>
        <fullName evidence="3">Metaxin glutathione S-transferase domain-containing protein</fullName>
    </recommendedName>
</protein>
<comment type="caution">
    <text evidence="4">The sequence shown here is derived from an EMBL/GenBank/DDBJ whole genome shotgun (WGS) entry which is preliminary data.</text>
</comment>
<keyword evidence="5" id="KW-1185">Reference proteome</keyword>